<name>A0A538T4W2_UNCEI</name>
<sequence>MPIDITDDRARVDVMQLLELYKTTWWALNRSPEDVSKALGHSHPVVSAWDGALLVGFTRVISDRTYRATIWDVIVRPSHQGRGIGKELVEFVLKHPDLKSVSNFLLLTKDKHAFYERFGFESEREMAMILRR</sequence>
<dbReference type="PROSITE" id="PS51186">
    <property type="entry name" value="GNAT"/>
    <property type="match status" value="1"/>
</dbReference>
<organism evidence="2 3">
    <name type="scientific">Eiseniibacteriota bacterium</name>
    <dbReference type="NCBI Taxonomy" id="2212470"/>
    <lineage>
        <taxon>Bacteria</taxon>
        <taxon>Candidatus Eiseniibacteriota</taxon>
    </lineage>
</organism>
<dbReference type="PANTHER" id="PTHR43233">
    <property type="entry name" value="FAMILY N-ACETYLTRANSFERASE, PUTATIVE (AFU_ORTHOLOGUE AFUA_6G03350)-RELATED"/>
    <property type="match status" value="1"/>
</dbReference>
<gene>
    <name evidence="2" type="ORF">E6K76_07110</name>
</gene>
<dbReference type="InterPro" id="IPR016181">
    <property type="entry name" value="Acyl_CoA_acyltransferase"/>
</dbReference>
<proteinExistence type="predicted"/>
<evidence type="ECO:0000259" key="1">
    <source>
        <dbReference type="PROSITE" id="PS51186"/>
    </source>
</evidence>
<feature type="domain" description="N-acetyltransferase" evidence="1">
    <location>
        <begin position="3"/>
        <end position="132"/>
    </location>
</feature>
<evidence type="ECO:0000313" key="3">
    <source>
        <dbReference type="Proteomes" id="UP000316852"/>
    </source>
</evidence>
<dbReference type="GO" id="GO:0016747">
    <property type="term" value="F:acyltransferase activity, transferring groups other than amino-acyl groups"/>
    <property type="evidence" value="ECO:0007669"/>
    <property type="project" value="InterPro"/>
</dbReference>
<dbReference type="Gene3D" id="3.40.630.30">
    <property type="match status" value="1"/>
</dbReference>
<dbReference type="Proteomes" id="UP000316852">
    <property type="component" value="Unassembled WGS sequence"/>
</dbReference>
<protein>
    <submittedName>
        <fullName evidence="2">GNAT family N-acetyltransferase</fullName>
    </submittedName>
</protein>
<dbReference type="CDD" id="cd04301">
    <property type="entry name" value="NAT_SF"/>
    <property type="match status" value="1"/>
</dbReference>
<comment type="caution">
    <text evidence="2">The sequence shown here is derived from an EMBL/GenBank/DDBJ whole genome shotgun (WGS) entry which is preliminary data.</text>
</comment>
<dbReference type="InterPro" id="IPR000182">
    <property type="entry name" value="GNAT_dom"/>
</dbReference>
<dbReference type="PANTHER" id="PTHR43233:SF1">
    <property type="entry name" value="FAMILY N-ACETYLTRANSFERASE, PUTATIVE (AFU_ORTHOLOGUE AFUA_6G03350)-RELATED"/>
    <property type="match status" value="1"/>
</dbReference>
<dbReference type="AlphaFoldDB" id="A0A538T4W2"/>
<evidence type="ECO:0000313" key="2">
    <source>
        <dbReference type="EMBL" id="TMQ58666.1"/>
    </source>
</evidence>
<dbReference type="EMBL" id="VBOW01000031">
    <property type="protein sequence ID" value="TMQ58666.1"/>
    <property type="molecule type" value="Genomic_DNA"/>
</dbReference>
<accession>A0A538T4W2</accession>
<keyword evidence="2" id="KW-0808">Transferase</keyword>
<dbReference type="InterPro" id="IPR053144">
    <property type="entry name" value="Acetyltransferase_Butenolide"/>
</dbReference>
<reference evidence="2 3" key="1">
    <citation type="journal article" date="2019" name="Nat. Microbiol.">
        <title>Mediterranean grassland soil C-N compound turnover is dependent on rainfall and depth, and is mediated by genomically divergent microorganisms.</title>
        <authorList>
            <person name="Diamond S."/>
            <person name="Andeer P.F."/>
            <person name="Li Z."/>
            <person name="Crits-Christoph A."/>
            <person name="Burstein D."/>
            <person name="Anantharaman K."/>
            <person name="Lane K.R."/>
            <person name="Thomas B.C."/>
            <person name="Pan C."/>
            <person name="Northen T.R."/>
            <person name="Banfield J.F."/>
        </authorList>
    </citation>
    <scope>NUCLEOTIDE SEQUENCE [LARGE SCALE GENOMIC DNA]</scope>
    <source>
        <strain evidence="2">WS_6</strain>
    </source>
</reference>
<dbReference type="SUPFAM" id="SSF55729">
    <property type="entry name" value="Acyl-CoA N-acyltransferases (Nat)"/>
    <property type="match status" value="1"/>
</dbReference>
<dbReference type="Pfam" id="PF00583">
    <property type="entry name" value="Acetyltransf_1"/>
    <property type="match status" value="1"/>
</dbReference>